<organism evidence="5 6">
    <name type="scientific">Candidatus Fimadaptatus faecigallinarum</name>
    <dbReference type="NCBI Taxonomy" id="2840814"/>
    <lineage>
        <taxon>Bacteria</taxon>
        <taxon>Bacillati</taxon>
        <taxon>Bacillota</taxon>
        <taxon>Clostridia</taxon>
        <taxon>Eubacteriales</taxon>
        <taxon>Candidatus Fimadaptatus</taxon>
    </lineage>
</organism>
<sequence>MEHVGRLLKRIHMIMDRNFNNMLNQYDLTAAQLDVLIPLFRSHGKPMCQKEIESTLMLKNPTVTGTLKRLEAKGFIARTPLETDRRYNQITLTERARELDAALLNSIHTNDARMLAGFDETERTQLFDYLSRIIDNLADKGGCT</sequence>
<dbReference type="SUPFAM" id="SSF46785">
    <property type="entry name" value="Winged helix' DNA-binding domain"/>
    <property type="match status" value="1"/>
</dbReference>
<dbReference type="Pfam" id="PF01047">
    <property type="entry name" value="MarR"/>
    <property type="match status" value="1"/>
</dbReference>
<evidence type="ECO:0000256" key="1">
    <source>
        <dbReference type="ARBA" id="ARBA00023015"/>
    </source>
</evidence>
<gene>
    <name evidence="5" type="ORF">IAC59_06705</name>
</gene>
<evidence type="ECO:0000313" key="5">
    <source>
        <dbReference type="EMBL" id="HIU46932.1"/>
    </source>
</evidence>
<reference evidence="5" key="1">
    <citation type="submission" date="2020-10" db="EMBL/GenBank/DDBJ databases">
        <authorList>
            <person name="Gilroy R."/>
        </authorList>
    </citation>
    <scope>NUCLEOTIDE SEQUENCE</scope>
    <source>
        <strain evidence="5">ChiSxjej2B14-8506</strain>
    </source>
</reference>
<dbReference type="InterPro" id="IPR036390">
    <property type="entry name" value="WH_DNA-bd_sf"/>
</dbReference>
<comment type="caution">
    <text evidence="5">The sequence shown here is derived from an EMBL/GenBank/DDBJ whole genome shotgun (WGS) entry which is preliminary data.</text>
</comment>
<dbReference type="InterPro" id="IPR000835">
    <property type="entry name" value="HTH_MarR-typ"/>
</dbReference>
<dbReference type="Gene3D" id="1.10.10.10">
    <property type="entry name" value="Winged helix-like DNA-binding domain superfamily/Winged helix DNA-binding domain"/>
    <property type="match status" value="1"/>
</dbReference>
<dbReference type="Proteomes" id="UP000824123">
    <property type="component" value="Unassembled WGS sequence"/>
</dbReference>
<evidence type="ECO:0000256" key="2">
    <source>
        <dbReference type="ARBA" id="ARBA00023125"/>
    </source>
</evidence>
<dbReference type="PROSITE" id="PS50995">
    <property type="entry name" value="HTH_MARR_2"/>
    <property type="match status" value="1"/>
</dbReference>
<keyword evidence="1" id="KW-0805">Transcription regulation</keyword>
<evidence type="ECO:0000259" key="4">
    <source>
        <dbReference type="PROSITE" id="PS50995"/>
    </source>
</evidence>
<dbReference type="AlphaFoldDB" id="A0A9D1LS20"/>
<dbReference type="InterPro" id="IPR023187">
    <property type="entry name" value="Tscrpt_reg_MarR-type_CS"/>
</dbReference>
<proteinExistence type="predicted"/>
<dbReference type="EMBL" id="DVNK01000039">
    <property type="protein sequence ID" value="HIU46932.1"/>
    <property type="molecule type" value="Genomic_DNA"/>
</dbReference>
<evidence type="ECO:0000313" key="6">
    <source>
        <dbReference type="Proteomes" id="UP000824123"/>
    </source>
</evidence>
<dbReference type="PROSITE" id="PS01117">
    <property type="entry name" value="HTH_MARR_1"/>
    <property type="match status" value="1"/>
</dbReference>
<dbReference type="GO" id="GO:0003677">
    <property type="term" value="F:DNA binding"/>
    <property type="evidence" value="ECO:0007669"/>
    <property type="project" value="UniProtKB-KW"/>
</dbReference>
<dbReference type="GO" id="GO:0003700">
    <property type="term" value="F:DNA-binding transcription factor activity"/>
    <property type="evidence" value="ECO:0007669"/>
    <property type="project" value="InterPro"/>
</dbReference>
<feature type="domain" description="HTH marR-type" evidence="4">
    <location>
        <begin position="1"/>
        <end position="135"/>
    </location>
</feature>
<dbReference type="InterPro" id="IPR036388">
    <property type="entry name" value="WH-like_DNA-bd_sf"/>
</dbReference>
<reference evidence="5" key="2">
    <citation type="journal article" date="2021" name="PeerJ">
        <title>Extensive microbial diversity within the chicken gut microbiome revealed by metagenomics and culture.</title>
        <authorList>
            <person name="Gilroy R."/>
            <person name="Ravi A."/>
            <person name="Getino M."/>
            <person name="Pursley I."/>
            <person name="Horton D.L."/>
            <person name="Alikhan N.F."/>
            <person name="Baker D."/>
            <person name="Gharbi K."/>
            <person name="Hall N."/>
            <person name="Watson M."/>
            <person name="Adriaenssens E.M."/>
            <person name="Foster-Nyarko E."/>
            <person name="Jarju S."/>
            <person name="Secka A."/>
            <person name="Antonio M."/>
            <person name="Oren A."/>
            <person name="Chaudhuri R.R."/>
            <person name="La Ragione R."/>
            <person name="Hildebrand F."/>
            <person name="Pallen M.J."/>
        </authorList>
    </citation>
    <scope>NUCLEOTIDE SEQUENCE</scope>
    <source>
        <strain evidence="5">ChiSxjej2B14-8506</strain>
    </source>
</reference>
<name>A0A9D1LS20_9FIRM</name>
<dbReference type="PRINTS" id="PR00598">
    <property type="entry name" value="HTHMARR"/>
</dbReference>
<keyword evidence="2" id="KW-0238">DNA-binding</keyword>
<dbReference type="PANTHER" id="PTHR42756">
    <property type="entry name" value="TRANSCRIPTIONAL REGULATOR, MARR"/>
    <property type="match status" value="1"/>
</dbReference>
<dbReference type="PANTHER" id="PTHR42756:SF1">
    <property type="entry name" value="TRANSCRIPTIONAL REPRESSOR OF EMRAB OPERON"/>
    <property type="match status" value="1"/>
</dbReference>
<protein>
    <submittedName>
        <fullName evidence="5">MarR family transcriptional regulator</fullName>
    </submittedName>
</protein>
<keyword evidence="3" id="KW-0804">Transcription</keyword>
<dbReference type="SMART" id="SM00347">
    <property type="entry name" value="HTH_MARR"/>
    <property type="match status" value="1"/>
</dbReference>
<evidence type="ECO:0000256" key="3">
    <source>
        <dbReference type="ARBA" id="ARBA00023163"/>
    </source>
</evidence>
<accession>A0A9D1LS20</accession>